<proteinExistence type="predicted"/>
<protein>
    <submittedName>
        <fullName evidence="1">Uncharacterized protein</fullName>
    </submittedName>
</protein>
<sequence>MGCSFKLILGISGNATAVALFAAPLPTFWSILKKKSTMDYSGLPYVCTLFNCLLWILYGMPFVKPHSMLIITINGFGCAIEFIYLTIYLIYAARQNKVKVMKMLLVVILAFTIVTVITITVVHTHSKRTTLVGSVCVVVAIAMYTSPLSVMKMVIQTRSVEYMPFLLSLFVLLNSTVWTFYALVTKDIFIGIPNGLGCLSGAAQLALYVFYRNSTPVTASLESLSGDKPLKPVHNVYLQIDKSNEKLNEKKDSKH</sequence>
<keyword evidence="2" id="KW-1185">Reference proteome</keyword>
<accession>A0ACC2EDH5</accession>
<comment type="caution">
    <text evidence="1">The sequence shown here is derived from an EMBL/GenBank/DDBJ whole genome shotgun (WGS) entry which is preliminary data.</text>
</comment>
<dbReference type="Proteomes" id="UP001162992">
    <property type="component" value="Chromosome 2"/>
</dbReference>
<reference evidence="2" key="1">
    <citation type="journal article" date="2024" name="Proc. Natl. Acad. Sci. U.S.A.">
        <title>Extraordinary preservation of gene collinearity over three hundred million years revealed in homosporous lycophytes.</title>
        <authorList>
            <person name="Li C."/>
            <person name="Wickell D."/>
            <person name="Kuo L.Y."/>
            <person name="Chen X."/>
            <person name="Nie B."/>
            <person name="Liao X."/>
            <person name="Peng D."/>
            <person name="Ji J."/>
            <person name="Jenkins J."/>
            <person name="Williams M."/>
            <person name="Shu S."/>
            <person name="Plott C."/>
            <person name="Barry K."/>
            <person name="Rajasekar S."/>
            <person name="Grimwood J."/>
            <person name="Han X."/>
            <person name="Sun S."/>
            <person name="Hou Z."/>
            <person name="He W."/>
            <person name="Dai G."/>
            <person name="Sun C."/>
            <person name="Schmutz J."/>
            <person name="Leebens-Mack J.H."/>
            <person name="Li F.W."/>
            <person name="Wang L."/>
        </authorList>
    </citation>
    <scope>NUCLEOTIDE SEQUENCE [LARGE SCALE GENOMIC DNA]</scope>
    <source>
        <strain evidence="2">cv. PW_Plant_1</strain>
    </source>
</reference>
<evidence type="ECO:0000313" key="2">
    <source>
        <dbReference type="Proteomes" id="UP001162992"/>
    </source>
</evidence>
<organism evidence="1 2">
    <name type="scientific">Diphasiastrum complanatum</name>
    <name type="common">Issler's clubmoss</name>
    <name type="synonym">Lycopodium complanatum</name>
    <dbReference type="NCBI Taxonomy" id="34168"/>
    <lineage>
        <taxon>Eukaryota</taxon>
        <taxon>Viridiplantae</taxon>
        <taxon>Streptophyta</taxon>
        <taxon>Embryophyta</taxon>
        <taxon>Tracheophyta</taxon>
        <taxon>Lycopodiopsida</taxon>
        <taxon>Lycopodiales</taxon>
        <taxon>Lycopodiaceae</taxon>
        <taxon>Lycopodioideae</taxon>
        <taxon>Diphasiastrum</taxon>
    </lineage>
</organism>
<evidence type="ECO:0000313" key="1">
    <source>
        <dbReference type="EMBL" id="KAJ7564443.1"/>
    </source>
</evidence>
<gene>
    <name evidence="1" type="ORF">O6H91_02G017800</name>
</gene>
<name>A0ACC2EDH5_DIPCM</name>
<dbReference type="EMBL" id="CM055093">
    <property type="protein sequence ID" value="KAJ7564443.1"/>
    <property type="molecule type" value="Genomic_DNA"/>
</dbReference>